<sequence>MPPSVLEAPARAAGWVEVHPDFADRLEAATATELLELPGEVVSGHPDRHVVRVELPGWERPLYLKRQHRVTWKERFRQWRAGFGWRSRCGREAELLKQLAAAGLPAPRWVAHGEDGRGRAFLLVEELSDAVELRQALHPDAGGLGRAVAALHDAGFDTPDLTAKHVFIGEEVTLIDWQSAHRGPAVAVGARLRAIAALHASLADYLATPRERLRFLRAYSRAANLPIDARAVERLATTARQRRSIRDQRQPVVTAVGQRLVWLAGEAVCAVPAVAETWPRPAVCAPFYGDDAGIRRVTLPDGRPAELVTGTSFSPAARFRAWLRGRPWRSPGATLGRVLFHLERYGLPAPRLLAFGQRLTGPASADWFALYEPPAGQPLADWLATSPSAERREAVTRQCERLTTQLRDASCEPAGPVFWVDADGRVTVGGVRHVRIVRG</sequence>
<dbReference type="InterPro" id="IPR011009">
    <property type="entry name" value="Kinase-like_dom_sf"/>
</dbReference>
<dbReference type="AlphaFoldDB" id="A0A517XY67"/>
<dbReference type="GO" id="GO:0016301">
    <property type="term" value="F:kinase activity"/>
    <property type="evidence" value="ECO:0007669"/>
    <property type="project" value="UniProtKB-KW"/>
</dbReference>
<protein>
    <submittedName>
        <fullName evidence="1">3-deoxy-D-manno-octulosonic-acid kinase</fullName>
    </submittedName>
</protein>
<name>A0A517XY67_9BACT</name>
<dbReference type="Pfam" id="PF06293">
    <property type="entry name" value="Kdo"/>
    <property type="match status" value="1"/>
</dbReference>
<dbReference type="SUPFAM" id="SSF56112">
    <property type="entry name" value="Protein kinase-like (PK-like)"/>
    <property type="match status" value="1"/>
</dbReference>
<dbReference type="OrthoDB" id="263812at2"/>
<proteinExistence type="predicted"/>
<evidence type="ECO:0000313" key="2">
    <source>
        <dbReference type="Proteomes" id="UP000319576"/>
    </source>
</evidence>
<keyword evidence="1" id="KW-0808">Transferase</keyword>
<dbReference type="Proteomes" id="UP000319576">
    <property type="component" value="Chromosome"/>
</dbReference>
<dbReference type="RefSeq" id="WP_145242199.1">
    <property type="nucleotide sequence ID" value="NZ_CP036273.1"/>
</dbReference>
<keyword evidence="1" id="KW-0418">Kinase</keyword>
<accession>A0A517XY67</accession>
<evidence type="ECO:0000313" key="1">
    <source>
        <dbReference type="EMBL" id="QDU22455.1"/>
    </source>
</evidence>
<organism evidence="1 2">
    <name type="scientific">Urbifossiella limnaea</name>
    <dbReference type="NCBI Taxonomy" id="2528023"/>
    <lineage>
        <taxon>Bacteria</taxon>
        <taxon>Pseudomonadati</taxon>
        <taxon>Planctomycetota</taxon>
        <taxon>Planctomycetia</taxon>
        <taxon>Gemmatales</taxon>
        <taxon>Gemmataceae</taxon>
        <taxon>Urbifossiella</taxon>
    </lineage>
</organism>
<keyword evidence="2" id="KW-1185">Reference proteome</keyword>
<dbReference type="KEGG" id="uli:ETAA1_44350"/>
<reference evidence="1 2" key="1">
    <citation type="submission" date="2019-02" db="EMBL/GenBank/DDBJ databases">
        <title>Deep-cultivation of Planctomycetes and their phenomic and genomic characterization uncovers novel biology.</title>
        <authorList>
            <person name="Wiegand S."/>
            <person name="Jogler M."/>
            <person name="Boedeker C."/>
            <person name="Pinto D."/>
            <person name="Vollmers J."/>
            <person name="Rivas-Marin E."/>
            <person name="Kohn T."/>
            <person name="Peeters S.H."/>
            <person name="Heuer A."/>
            <person name="Rast P."/>
            <person name="Oberbeckmann S."/>
            <person name="Bunk B."/>
            <person name="Jeske O."/>
            <person name="Meyerdierks A."/>
            <person name="Storesund J.E."/>
            <person name="Kallscheuer N."/>
            <person name="Luecker S."/>
            <person name="Lage O.M."/>
            <person name="Pohl T."/>
            <person name="Merkel B.J."/>
            <person name="Hornburger P."/>
            <person name="Mueller R.-W."/>
            <person name="Bruemmer F."/>
            <person name="Labrenz M."/>
            <person name="Spormann A.M."/>
            <person name="Op den Camp H."/>
            <person name="Overmann J."/>
            <person name="Amann R."/>
            <person name="Jetten M.S.M."/>
            <person name="Mascher T."/>
            <person name="Medema M.H."/>
            <person name="Devos D.P."/>
            <person name="Kaster A.-K."/>
            <person name="Ovreas L."/>
            <person name="Rohde M."/>
            <person name="Galperin M.Y."/>
            <person name="Jogler C."/>
        </authorList>
    </citation>
    <scope>NUCLEOTIDE SEQUENCE [LARGE SCALE GENOMIC DNA]</scope>
    <source>
        <strain evidence="1 2">ETA_A1</strain>
    </source>
</reference>
<dbReference type="EMBL" id="CP036273">
    <property type="protein sequence ID" value="QDU22455.1"/>
    <property type="molecule type" value="Genomic_DNA"/>
</dbReference>
<gene>
    <name evidence="1" type="ORF">ETAA1_44350</name>
</gene>